<organism evidence="2 3">
    <name type="scientific">Lentzea cavernae</name>
    <dbReference type="NCBI Taxonomy" id="2020703"/>
    <lineage>
        <taxon>Bacteria</taxon>
        <taxon>Bacillati</taxon>
        <taxon>Actinomycetota</taxon>
        <taxon>Actinomycetes</taxon>
        <taxon>Pseudonocardiales</taxon>
        <taxon>Pseudonocardiaceae</taxon>
        <taxon>Lentzea</taxon>
    </lineage>
</organism>
<dbReference type="Proteomes" id="UP000605568">
    <property type="component" value="Unassembled WGS sequence"/>
</dbReference>
<protein>
    <recommendedName>
        <fullName evidence="4">Secreted protein</fullName>
    </recommendedName>
</protein>
<evidence type="ECO:0000313" key="2">
    <source>
        <dbReference type="EMBL" id="GHH29224.1"/>
    </source>
</evidence>
<accession>A0ABQ3M4S5</accession>
<reference evidence="3" key="1">
    <citation type="journal article" date="2019" name="Int. J. Syst. Evol. Microbiol.">
        <title>The Global Catalogue of Microorganisms (GCM) 10K type strain sequencing project: providing services to taxonomists for standard genome sequencing and annotation.</title>
        <authorList>
            <consortium name="The Broad Institute Genomics Platform"/>
            <consortium name="The Broad Institute Genome Sequencing Center for Infectious Disease"/>
            <person name="Wu L."/>
            <person name="Ma J."/>
        </authorList>
    </citation>
    <scope>NUCLEOTIDE SEQUENCE [LARGE SCALE GENOMIC DNA]</scope>
    <source>
        <strain evidence="3">CGMCC 4.7367</strain>
    </source>
</reference>
<name>A0ABQ3M4S5_9PSEU</name>
<feature type="chain" id="PRO_5045122488" description="Secreted protein" evidence="1">
    <location>
        <begin position="35"/>
        <end position="94"/>
    </location>
</feature>
<evidence type="ECO:0000256" key="1">
    <source>
        <dbReference type="SAM" id="SignalP"/>
    </source>
</evidence>
<feature type="signal peptide" evidence="1">
    <location>
        <begin position="1"/>
        <end position="34"/>
    </location>
</feature>
<evidence type="ECO:0000313" key="3">
    <source>
        <dbReference type="Proteomes" id="UP000605568"/>
    </source>
</evidence>
<keyword evidence="3" id="KW-1185">Reference proteome</keyword>
<gene>
    <name evidence="2" type="ORF">GCM10017774_04850</name>
</gene>
<dbReference type="EMBL" id="BNAR01000001">
    <property type="protein sequence ID" value="GHH29224.1"/>
    <property type="molecule type" value="Genomic_DNA"/>
</dbReference>
<proteinExistence type="predicted"/>
<comment type="caution">
    <text evidence="2">The sequence shown here is derived from an EMBL/GenBank/DDBJ whole genome shotgun (WGS) entry which is preliminary data.</text>
</comment>
<keyword evidence="1" id="KW-0732">Signal</keyword>
<evidence type="ECO:0008006" key="4">
    <source>
        <dbReference type="Google" id="ProtNLM"/>
    </source>
</evidence>
<sequence>MAGSRKMYERLWPPLVIVCWPLANAGALPQPAVAAVVPASPAGPPAAMPVAARNTTALATAAAITNLDRDMARPPVLVEHHRPFGVRGRRTARR</sequence>